<organism evidence="2 3">
    <name type="scientific">Mytilus coruscus</name>
    <name type="common">Sea mussel</name>
    <dbReference type="NCBI Taxonomy" id="42192"/>
    <lineage>
        <taxon>Eukaryota</taxon>
        <taxon>Metazoa</taxon>
        <taxon>Spiralia</taxon>
        <taxon>Lophotrochozoa</taxon>
        <taxon>Mollusca</taxon>
        <taxon>Bivalvia</taxon>
        <taxon>Autobranchia</taxon>
        <taxon>Pteriomorphia</taxon>
        <taxon>Mytilida</taxon>
        <taxon>Mytiloidea</taxon>
        <taxon>Mytilidae</taxon>
        <taxon>Mytilinae</taxon>
        <taxon>Mytilus</taxon>
    </lineage>
</organism>
<sequence>MKTLVLLVLYTSVVYSQFLLNKLSYFKLPYTTNNDYGFLRNAAHKAAYDSQERILYVLGSQSGANQPRLLHVIDISNPSAPNKLYTHSFDAVDNGKANDVAVCGDTVAVSIESSLATKEGHVELLRTFQRGNAQLVSFGREQVGVDPKGLAFTPDCQKLIIANEGRGNLDEIAQSFVDPPGTVTILLRNDVGSPALVTISFDLFLSGRETEYQNKGVRWVYRGNHKAGIINKMSDDLEPEQVTISKDQRFAYVSLPENNAIARIDINAYNVNEIFPLGEKNWQYFGIDCSDQDGGGKLSFYPVYSMRQATDIEITTFNGMEVILTAEQGMIKRYTAAQGDEFDESKRARTIAQDGEFAESDISWTADLSSAVRDNQRLGRWQVRYSDAPKSALGSIETVQGYGGRGISVHQTQTFTRLYDTEDELERKEFENYVSTFNGDASNGAFSPLQQVDQRSDDHGPEPTAIAVGMFDSTPMVVVGTKTGLIHVYRDVNAALRHESVHREGQIAQSWNTLYTNNQTGDSVITDIGIINQAQSPNGKVLVWAIGSASGSLGIYELQFVSN</sequence>
<dbReference type="Proteomes" id="UP000507470">
    <property type="component" value="Unassembled WGS sequence"/>
</dbReference>
<proteinExistence type="predicted"/>
<evidence type="ECO:0000259" key="1">
    <source>
        <dbReference type="Pfam" id="PF22494"/>
    </source>
</evidence>
<feature type="domain" description="Choice-of-anchor I" evidence="1">
    <location>
        <begin position="45"/>
        <end position="558"/>
    </location>
</feature>
<dbReference type="OrthoDB" id="425936at2759"/>
<dbReference type="PANTHER" id="PTHR46928:SF1">
    <property type="entry name" value="MESENCHYME-SPECIFIC CELL SURFACE GLYCOPROTEIN"/>
    <property type="match status" value="1"/>
</dbReference>
<dbReference type="InterPro" id="IPR055188">
    <property type="entry name" value="Choice_anch_I"/>
</dbReference>
<dbReference type="EMBL" id="CACVKT020000928">
    <property type="protein sequence ID" value="CAC5363944.1"/>
    <property type="molecule type" value="Genomic_DNA"/>
</dbReference>
<evidence type="ECO:0000313" key="2">
    <source>
        <dbReference type="EMBL" id="CAC5363944.1"/>
    </source>
</evidence>
<dbReference type="AlphaFoldDB" id="A0A6J8AB92"/>
<dbReference type="Gene3D" id="2.130.10.10">
    <property type="entry name" value="YVTN repeat-like/Quinoprotein amine dehydrogenase"/>
    <property type="match status" value="1"/>
</dbReference>
<gene>
    <name evidence="2" type="ORF">MCOR_5162</name>
</gene>
<dbReference type="SUPFAM" id="SSF75011">
    <property type="entry name" value="3-carboxy-cis,cis-mucoante lactonizing enzyme"/>
    <property type="match status" value="1"/>
</dbReference>
<evidence type="ECO:0000313" key="3">
    <source>
        <dbReference type="Proteomes" id="UP000507470"/>
    </source>
</evidence>
<keyword evidence="3" id="KW-1185">Reference proteome</keyword>
<dbReference type="Pfam" id="PF22494">
    <property type="entry name" value="choice_anch_I"/>
    <property type="match status" value="1"/>
</dbReference>
<accession>A0A6J8AB92</accession>
<dbReference type="InterPro" id="IPR052956">
    <property type="entry name" value="Mesenchyme-surface_protein"/>
</dbReference>
<dbReference type="InterPro" id="IPR015943">
    <property type="entry name" value="WD40/YVTN_repeat-like_dom_sf"/>
</dbReference>
<name>A0A6J8AB92_MYTCO</name>
<protein>
    <recommendedName>
        <fullName evidence="1">Choice-of-anchor I domain-containing protein</fullName>
    </recommendedName>
</protein>
<dbReference type="PANTHER" id="PTHR46928">
    <property type="entry name" value="MESENCHYME-SPECIFIC CELL SURFACE GLYCOPROTEIN"/>
    <property type="match status" value="1"/>
</dbReference>
<reference evidence="2 3" key="1">
    <citation type="submission" date="2020-06" db="EMBL/GenBank/DDBJ databases">
        <authorList>
            <person name="Li R."/>
            <person name="Bekaert M."/>
        </authorList>
    </citation>
    <scope>NUCLEOTIDE SEQUENCE [LARGE SCALE GENOMIC DNA]</scope>
    <source>
        <strain evidence="3">wild</strain>
    </source>
</reference>